<dbReference type="PROSITE" id="PS51688">
    <property type="entry name" value="ICA"/>
    <property type="match status" value="1"/>
</dbReference>
<keyword evidence="2" id="KW-1133">Transmembrane helix</keyword>
<reference evidence="5" key="1">
    <citation type="submission" date="2017-09" db="EMBL/GenBank/DDBJ databases">
        <title>Depth-based differentiation of microbial function through sediment-hosted aquifers and enrichment of novel symbionts in the deep terrestrial subsurface.</title>
        <authorList>
            <person name="Probst A.J."/>
            <person name="Ladd B."/>
            <person name="Jarett J.K."/>
            <person name="Geller-Mcgrath D.E."/>
            <person name="Sieber C.M.K."/>
            <person name="Emerson J.B."/>
            <person name="Anantharaman K."/>
            <person name="Thomas B.C."/>
            <person name="Malmstrom R."/>
            <person name="Stieglmeier M."/>
            <person name="Klingl A."/>
            <person name="Woyke T."/>
            <person name="Ryan C.M."/>
            <person name="Banfield J.F."/>
        </authorList>
    </citation>
    <scope>NUCLEOTIDE SEQUENCE [LARGE SCALE GENOMIC DNA]</scope>
</reference>
<feature type="compositionally biased region" description="Pro residues" evidence="1">
    <location>
        <begin position="1370"/>
        <end position="1391"/>
    </location>
</feature>
<organism evidence="4 5">
    <name type="scientific">Candidatus Buchananbacteria bacterium CG10_big_fil_rev_8_21_14_0_10_33_19</name>
    <dbReference type="NCBI Taxonomy" id="1974525"/>
    <lineage>
        <taxon>Bacteria</taxon>
        <taxon>Candidatus Buchananiibacteriota</taxon>
    </lineage>
</organism>
<dbReference type="Pfam" id="PF13884">
    <property type="entry name" value="Peptidase_S74"/>
    <property type="match status" value="1"/>
</dbReference>
<feature type="transmembrane region" description="Helical" evidence="2">
    <location>
        <begin position="20"/>
        <end position="42"/>
    </location>
</feature>
<feature type="region of interest" description="Disordered" evidence="1">
    <location>
        <begin position="1368"/>
        <end position="1391"/>
    </location>
</feature>
<dbReference type="EMBL" id="PEZY01000005">
    <property type="protein sequence ID" value="PIS06384.1"/>
    <property type="molecule type" value="Genomic_DNA"/>
</dbReference>
<keyword evidence="2" id="KW-0472">Membrane</keyword>
<protein>
    <recommendedName>
        <fullName evidence="3">Peptidase S74 domain-containing protein</fullName>
    </recommendedName>
</protein>
<keyword evidence="2" id="KW-0812">Transmembrane</keyword>
<name>A0A2H0W510_9BACT</name>
<evidence type="ECO:0000313" key="5">
    <source>
        <dbReference type="Proteomes" id="UP000229056"/>
    </source>
</evidence>
<evidence type="ECO:0000259" key="3">
    <source>
        <dbReference type="PROSITE" id="PS51688"/>
    </source>
</evidence>
<evidence type="ECO:0000256" key="1">
    <source>
        <dbReference type="SAM" id="MobiDB-lite"/>
    </source>
</evidence>
<sequence length="1391" mass="145418">MIVFLIQLSQLLKLKKESLIFKMILALILLVVPIVTAAWVVFDFSSLNTTQAASGINQQITYQGKLANSSGTYVSSASYNFKFELYDAATGGNVLWTEFWTATSSAGVVTITNGIFSVPLGTSTSLSSVDFNSDTLYLQVYFDSNSDGIFEEIFSPRKRITSSPYAFNSDTVDGFHATSTATAGQLLALDSSKGMSLNSVTTTDSFYGGGYASTTLGFYTQGLGHFGTDLTVDGSIILGGVSRNSWPSGTSPVTTKGDIYTYSTTDARLGVGADGYILSADSTQVTGLKWIANTGGSGTWATTSEQYFWNTTSTWAYYDTNWARNYNATTTLNGFTPADYLLTSNFNSSFDTRIIATTTWSGNLTVDGYASSTSGLYTQGNAHVGGSLSVGASTTLTPLSVYYGGAGVILSVTGGGGGSVGGGYIGNYSSVIPTAFNDALGTFGFGYNNGSGLYNSASIKSIATQAWTTSSAQGSALTFNVTPNDSSTLTEALRIDQDGNVGLATTTPGGTWGEKFTVIGGVYFDGGATTTGSLYVGGYASSTTGLFTQGDLHVGGASTFDGLLSGVGWNTSNQNFWNATSTWAGFFSQFNIYANASSTIGNKSFSGLEGSPSDVITAGTGLSWAGNTLNATGGGGTWATTSEDYFWNNTSTWAYYDVNWARNYNATTTLNGFTPADYLAVSDFNSTFDTRLIATTTWSGNLSVSGNIGVNTNNLLDVLTVNPSGSTGGIVVTESDSDTNMAIRLLATATAGSLNLRENSTDKIQFTAQNAGYNFINNNGNFGIGDVTPASLLTVGSGDLFQVDSSGNMFTTGYASSTTGLFTQGDLHVGGASSFDGLLSGSGWASSWDSLLIATTTWSGSLSVDGNATTTGNLSVGSGGGGDSYLELAVSGTSIWTFGVDVTDGNNFVFSAGGVLGTSNAFQLGTNGNATTTGRFVIGSTSPVSDYGALYVNSGGSGGAAYFVGGATTTDSLYVGGYASTTGGLYSQGSLRIGGQMSIDTTANDAYALTIPNTGTLSAGQQTGYGVAKGWDTYSDSRIKTEQRDINYGLEDLLKLTPKRYTQHSSSFVDGKLVLGSGSENIGLIAQEVFGIVPEAVGKSSDESKYLWTINYSSLIPVIIKAVQELSFKIDEIINSQAQIIADIQAPVSQIPDVQPLNYGAYEDIAVVDNDLFKVNKDIVVEGNSYFNNTITVANDAKFGGNISVGQDATFYGVITVKGEANFEVKVSFQSDVDVNGKVYVNKDQAGGVLFVANATSTEVVFDKPYLSIPRIVITPQANLENRDYWISNKTVDGFRINVSPAILSDMEFDWFAVAVKGQGDSQIIPEVAGVSVIAGCTDSGAANYNPLANEDDSSCLYPSEDSVIVIPPVSEPTPTPTPDPVPEVIPAPTP</sequence>
<gene>
    <name evidence="4" type="ORF">COT80_01980</name>
</gene>
<proteinExistence type="predicted"/>
<feature type="non-terminal residue" evidence="4">
    <location>
        <position position="1391"/>
    </location>
</feature>
<accession>A0A2H0W510</accession>
<dbReference type="InterPro" id="IPR030392">
    <property type="entry name" value="S74_ICA"/>
</dbReference>
<comment type="caution">
    <text evidence="4">The sequence shown here is derived from an EMBL/GenBank/DDBJ whole genome shotgun (WGS) entry which is preliminary data.</text>
</comment>
<evidence type="ECO:0000313" key="4">
    <source>
        <dbReference type="EMBL" id="PIS06384.1"/>
    </source>
</evidence>
<feature type="domain" description="Peptidase S74" evidence="3">
    <location>
        <begin position="1035"/>
        <end position="1137"/>
    </location>
</feature>
<evidence type="ECO:0000256" key="2">
    <source>
        <dbReference type="SAM" id="Phobius"/>
    </source>
</evidence>
<dbReference type="Proteomes" id="UP000229056">
    <property type="component" value="Unassembled WGS sequence"/>
</dbReference>